<accession>A0A166EFA2</accession>
<name>A0A166EFA2_9AGAM</name>
<organism evidence="1 2">
    <name type="scientific">Sistotremastrum suecicum HHB10207 ss-3</name>
    <dbReference type="NCBI Taxonomy" id="1314776"/>
    <lineage>
        <taxon>Eukaryota</taxon>
        <taxon>Fungi</taxon>
        <taxon>Dikarya</taxon>
        <taxon>Basidiomycota</taxon>
        <taxon>Agaricomycotina</taxon>
        <taxon>Agaricomycetes</taxon>
        <taxon>Sistotremastrales</taxon>
        <taxon>Sistotremastraceae</taxon>
        <taxon>Sistotremastrum</taxon>
    </lineage>
</organism>
<dbReference type="AlphaFoldDB" id="A0A166EFA2"/>
<evidence type="ECO:0000313" key="1">
    <source>
        <dbReference type="EMBL" id="KZT39529.1"/>
    </source>
</evidence>
<proteinExistence type="predicted"/>
<evidence type="ECO:0000313" key="2">
    <source>
        <dbReference type="Proteomes" id="UP000076798"/>
    </source>
</evidence>
<dbReference type="Proteomes" id="UP000076798">
    <property type="component" value="Unassembled WGS sequence"/>
</dbReference>
<dbReference type="EMBL" id="KV428044">
    <property type="protein sequence ID" value="KZT39529.1"/>
    <property type="molecule type" value="Genomic_DNA"/>
</dbReference>
<sequence length="163" mass="18142">MAIPARVLRYQIFISTSITAAKYSLASALLETPPRLPTMSDSSSHATSNEYERLSSGDLTLLNHTPVKASLTEDGPWIHLEVKSQVAGYPNPPTIVAACTQILIHFPGWSRHHSTHCIGTAVLGKSIGSSRRLRCFWCRTKRLSMDSFLSQWEGRISQFLFLL</sequence>
<reference evidence="1 2" key="1">
    <citation type="journal article" date="2016" name="Mol. Biol. Evol.">
        <title>Comparative Genomics of Early-Diverging Mushroom-Forming Fungi Provides Insights into the Origins of Lignocellulose Decay Capabilities.</title>
        <authorList>
            <person name="Nagy L.G."/>
            <person name="Riley R."/>
            <person name="Tritt A."/>
            <person name="Adam C."/>
            <person name="Daum C."/>
            <person name="Floudas D."/>
            <person name="Sun H."/>
            <person name="Yadav J.S."/>
            <person name="Pangilinan J."/>
            <person name="Larsson K.H."/>
            <person name="Matsuura K."/>
            <person name="Barry K."/>
            <person name="Labutti K."/>
            <person name="Kuo R."/>
            <person name="Ohm R.A."/>
            <person name="Bhattacharya S.S."/>
            <person name="Shirouzu T."/>
            <person name="Yoshinaga Y."/>
            <person name="Martin F.M."/>
            <person name="Grigoriev I.V."/>
            <person name="Hibbett D.S."/>
        </authorList>
    </citation>
    <scope>NUCLEOTIDE SEQUENCE [LARGE SCALE GENOMIC DNA]</scope>
    <source>
        <strain evidence="1 2">HHB10207 ss-3</strain>
    </source>
</reference>
<protein>
    <submittedName>
        <fullName evidence="1">Uncharacterized protein</fullName>
    </submittedName>
</protein>
<keyword evidence="2" id="KW-1185">Reference proteome</keyword>
<gene>
    <name evidence="1" type="ORF">SISSUDRAFT_1045388</name>
</gene>